<dbReference type="Proteomes" id="UP000030685">
    <property type="component" value="Unassembled WGS sequence"/>
</dbReference>
<dbReference type="GO" id="GO:0003997">
    <property type="term" value="F:acyl-CoA oxidase activity"/>
    <property type="evidence" value="ECO:0007669"/>
    <property type="project" value="InterPro"/>
</dbReference>
<dbReference type="InterPro" id="IPR012258">
    <property type="entry name" value="Acyl-CoA_oxidase"/>
</dbReference>
<dbReference type="RefSeq" id="XP_031052246.1">
    <property type="nucleotide sequence ID" value="XM_031218044.1"/>
</dbReference>
<gene>
    <name evidence="1" type="ORF">FOIG_16582</name>
</gene>
<dbReference type="HOGENOM" id="CLU_915385_0_0_1"/>
<dbReference type="GO" id="GO:0005777">
    <property type="term" value="C:peroxisome"/>
    <property type="evidence" value="ECO:0007669"/>
    <property type="project" value="InterPro"/>
</dbReference>
<dbReference type="AlphaFoldDB" id="X0J1B8"/>
<organism evidence="1">
    <name type="scientific">Fusarium odoratissimum (strain NRRL 54006)</name>
    <dbReference type="NCBI Taxonomy" id="1089451"/>
    <lineage>
        <taxon>Eukaryota</taxon>
        <taxon>Fungi</taxon>
        <taxon>Dikarya</taxon>
        <taxon>Ascomycota</taxon>
        <taxon>Pezizomycotina</taxon>
        <taxon>Sordariomycetes</taxon>
        <taxon>Hypocreomycetidae</taxon>
        <taxon>Hypocreales</taxon>
        <taxon>Nectriaceae</taxon>
        <taxon>Fusarium</taxon>
        <taxon>Fusarium oxysporum species complex</taxon>
        <taxon>Fusarium oxysporum f. sp. cubense (strain race 4)</taxon>
    </lineage>
</organism>
<protein>
    <recommendedName>
        <fullName evidence="2">Acyl-CoA oxidase C-terminal domain-containing protein</fullName>
    </recommendedName>
</protein>
<proteinExistence type="predicted"/>
<dbReference type="SUPFAM" id="SSF47203">
    <property type="entry name" value="Acyl-CoA dehydrogenase C-terminal domain-like"/>
    <property type="match status" value="1"/>
</dbReference>
<dbReference type="GO" id="GO:0033540">
    <property type="term" value="P:fatty acid beta-oxidation using acyl-CoA oxidase"/>
    <property type="evidence" value="ECO:0007669"/>
    <property type="project" value="TreeGrafter"/>
</dbReference>
<evidence type="ECO:0000313" key="1">
    <source>
        <dbReference type="EMBL" id="EXL90156.1"/>
    </source>
</evidence>
<dbReference type="Gene3D" id="1.20.140.10">
    <property type="entry name" value="Butyryl-CoA Dehydrogenase, subunit A, domain 3"/>
    <property type="match status" value="1"/>
</dbReference>
<dbReference type="VEuPathDB" id="FungiDB:FOIG_16582"/>
<reference evidence="1" key="1">
    <citation type="submission" date="2011-11" db="EMBL/GenBank/DDBJ databases">
        <title>The Genome Sequence of Fusarium oxysporum II5.</title>
        <authorList>
            <consortium name="The Broad Institute Genome Sequencing Platform"/>
            <person name="Ma L.-J."/>
            <person name="Gale L.R."/>
            <person name="Schwartz D.C."/>
            <person name="Zhou S."/>
            <person name="Corby-Kistler H."/>
            <person name="Young S.K."/>
            <person name="Zeng Q."/>
            <person name="Gargeya S."/>
            <person name="Fitzgerald M."/>
            <person name="Haas B."/>
            <person name="Abouelleil A."/>
            <person name="Alvarado L."/>
            <person name="Arachchi H.M."/>
            <person name="Berlin A."/>
            <person name="Brown A."/>
            <person name="Chapman S.B."/>
            <person name="Chen Z."/>
            <person name="Dunbar C."/>
            <person name="Freedman E."/>
            <person name="Gearin G."/>
            <person name="Goldberg J."/>
            <person name="Griggs A."/>
            <person name="Gujja S."/>
            <person name="Heiman D."/>
            <person name="Howarth C."/>
            <person name="Larson L."/>
            <person name="Lui A."/>
            <person name="MacDonald P.J.P."/>
            <person name="Montmayeur A."/>
            <person name="Murphy C."/>
            <person name="Neiman D."/>
            <person name="Pearson M."/>
            <person name="Priest M."/>
            <person name="Roberts A."/>
            <person name="Saif S."/>
            <person name="Shea T."/>
            <person name="Shenoy N."/>
            <person name="Sisk P."/>
            <person name="Stolte C."/>
            <person name="Sykes S."/>
            <person name="Wortman J."/>
            <person name="Nusbaum C."/>
            <person name="Birren B."/>
        </authorList>
    </citation>
    <scope>NUCLEOTIDE SEQUENCE [LARGE SCALE GENOMIC DNA]</scope>
    <source>
        <strain evidence="1">54006</strain>
    </source>
</reference>
<dbReference type="GeneID" id="42041757"/>
<dbReference type="EMBL" id="JH658342">
    <property type="protein sequence ID" value="EXL90156.1"/>
    <property type="molecule type" value="Genomic_DNA"/>
</dbReference>
<dbReference type="PANTHER" id="PTHR10909:SF382">
    <property type="entry name" value="ACYL-COENZYME A OXIDASE"/>
    <property type="match status" value="1"/>
</dbReference>
<dbReference type="GO" id="GO:0055088">
    <property type="term" value="P:lipid homeostasis"/>
    <property type="evidence" value="ECO:0007669"/>
    <property type="project" value="TreeGrafter"/>
</dbReference>
<accession>X0J1B8</accession>
<evidence type="ECO:0008006" key="2">
    <source>
        <dbReference type="Google" id="ProtNLM"/>
    </source>
</evidence>
<sequence>MGISAIKVSTRIAAVYSERRTITSTDAQARKKIMSFTTQQHPIVEGWVHGKVLHAFAHWTIDMCADLTDPMQHALATIFKATVVRASQVLRSLAERCGWQGLFAYNQISELDLTFHGNSIAEGDTLVLCIRFMSELLGGKLDLPQARNRSSRLAQREEDLLADMKSRLERVGGYEEHRGASFDRHILPRCRLLAEAIGHRMAYEAAENAGLSLDVLLLYERICLCEDLDPMPAPGRAVQAYAPSRASESYNAVLAQIRSESASQSDLDDYVTAPITSDESWDSFMNGLRAFRNLDEVPALPSKL</sequence>
<reference evidence="1" key="2">
    <citation type="submission" date="2012-05" db="EMBL/GenBank/DDBJ databases">
        <title>The Genome Annotation of Fusarium oxysporum II5.</title>
        <authorList>
            <consortium name="The Broad Institute Genomics Platform"/>
            <person name="Ma L.-J."/>
            <person name="Corby-Kistler H."/>
            <person name="Broz K."/>
            <person name="Gale L.R."/>
            <person name="Jonkers W."/>
            <person name="O'Donnell K."/>
            <person name="Ploetz R."/>
            <person name="Steinberg C."/>
            <person name="Schwartz D.C."/>
            <person name="VanEtten H."/>
            <person name="Zhou S."/>
            <person name="Young S.K."/>
            <person name="Zeng Q."/>
            <person name="Gargeya S."/>
            <person name="Fitzgerald M."/>
            <person name="Abouelleil A."/>
            <person name="Alvarado L."/>
            <person name="Chapman S.B."/>
            <person name="Gainer-Dewar J."/>
            <person name="Goldberg J."/>
            <person name="Griggs A."/>
            <person name="Gujja S."/>
            <person name="Hansen M."/>
            <person name="Howarth C."/>
            <person name="Imamovic A."/>
            <person name="Ireland A."/>
            <person name="Larimer J."/>
            <person name="McCowan C."/>
            <person name="Murphy C."/>
            <person name="Pearson M."/>
            <person name="Poon T.W."/>
            <person name="Priest M."/>
            <person name="Roberts A."/>
            <person name="Saif S."/>
            <person name="Shea T."/>
            <person name="Sykes S."/>
            <person name="Wortman J."/>
            <person name="Nusbaum C."/>
            <person name="Birren B."/>
        </authorList>
    </citation>
    <scope>NUCLEOTIDE SEQUENCE</scope>
    <source>
        <strain evidence="1">54006</strain>
    </source>
</reference>
<dbReference type="PANTHER" id="PTHR10909">
    <property type="entry name" value="ELECTRON TRANSPORT OXIDOREDUCTASE"/>
    <property type="match status" value="1"/>
</dbReference>
<dbReference type="GO" id="GO:0071949">
    <property type="term" value="F:FAD binding"/>
    <property type="evidence" value="ECO:0007669"/>
    <property type="project" value="InterPro"/>
</dbReference>
<name>X0J1B8_FUSO5</name>
<dbReference type="InterPro" id="IPR036250">
    <property type="entry name" value="AcylCo_DH-like_C"/>
</dbReference>
<dbReference type="GO" id="GO:0005504">
    <property type="term" value="F:fatty acid binding"/>
    <property type="evidence" value="ECO:0007669"/>
    <property type="project" value="TreeGrafter"/>
</dbReference>